<evidence type="ECO:0000256" key="4">
    <source>
        <dbReference type="ARBA" id="ARBA00022727"/>
    </source>
</evidence>
<dbReference type="PROSITE" id="PS51747">
    <property type="entry name" value="CYT_DCMP_DEAMINASES_2"/>
    <property type="match status" value="1"/>
</dbReference>
<gene>
    <name evidence="13" type="primary">Dere\GG16092</name>
    <name evidence="13" type="synonym">dere_GLEANR_16105</name>
    <name evidence="13" type="synonym">GG16092</name>
    <name evidence="13" type="ORF">Dere_GG16092</name>
</gene>
<dbReference type="FunFam" id="3.40.140.10:FF:000021">
    <property type="entry name" value="Deoxycytidylate deaminase"/>
    <property type="match status" value="1"/>
</dbReference>
<dbReference type="Gene3D" id="3.40.140.10">
    <property type="entry name" value="Cytidine Deaminase, domain 2"/>
    <property type="match status" value="1"/>
</dbReference>
<dbReference type="HOGENOM" id="CLU_047993_1_1_1"/>
<evidence type="ECO:0000256" key="3">
    <source>
        <dbReference type="ARBA" id="ARBA00022723"/>
    </source>
</evidence>
<dbReference type="GO" id="GO:0004132">
    <property type="term" value="F:dCMP deaminase activity"/>
    <property type="evidence" value="ECO:0007669"/>
    <property type="project" value="UniProtKB-EC"/>
</dbReference>
<comment type="similarity">
    <text evidence="2">Belongs to the cytidine and deoxycytidylate deaminase family.</text>
</comment>
<reference evidence="13 14" key="2">
    <citation type="journal article" date="2008" name="Bioinformatics">
        <title>Assembly reconciliation.</title>
        <authorList>
            <person name="Zimin A.V."/>
            <person name="Smith D.R."/>
            <person name="Sutton G."/>
            <person name="Yorke J.A."/>
        </authorList>
    </citation>
    <scope>NUCLEOTIDE SEQUENCE [LARGE SCALE GENOMIC DNA]</scope>
    <source>
        <strain evidence="13 14">TSC#14021-0224.01</strain>
    </source>
</reference>
<keyword evidence="6" id="KW-0862">Zinc</keyword>
<evidence type="ECO:0000256" key="5">
    <source>
        <dbReference type="ARBA" id="ARBA00022801"/>
    </source>
</evidence>
<dbReference type="InterPro" id="IPR016193">
    <property type="entry name" value="Cytidine_deaminase-like"/>
</dbReference>
<dbReference type="InterPro" id="IPR016192">
    <property type="entry name" value="APOBEC/CMP_deaminase_Zn-bd"/>
</dbReference>
<dbReference type="SUPFAM" id="SSF53927">
    <property type="entry name" value="Cytidine deaminase-like"/>
    <property type="match status" value="1"/>
</dbReference>
<dbReference type="EC" id="3.5.4.12" evidence="8"/>
<dbReference type="PROSITE" id="PS00903">
    <property type="entry name" value="CYT_DCMP_DEAMINASES_1"/>
    <property type="match status" value="1"/>
</dbReference>
<evidence type="ECO:0000256" key="9">
    <source>
        <dbReference type="ARBA" id="ARBA00041763"/>
    </source>
</evidence>
<comment type="function">
    <text evidence="7">Supplies the nucleotide substrate for thymidylate synthetase.</text>
</comment>
<sequence>MAALLPVKNEPLAQVNNATVSWDLCYLSLSFAEMAQDPKSQMTETLTNHKRKDYLHWDDYFMATSLLSAKRSKDPVTQVGACIVDSRNRIVAIGYNGFPRNCSDDVFPWSKAKKKRAHDFDPLEDKKLYVVHAEANAILNSIGMSLTGTRLYTTLFPCNECAKLIIQAGISQVLYLSDKYADKPTYRASKRMLDAVGVEYKRHIPQKKSIIIDFDTYTEEDPNASLGANKLHLS</sequence>
<keyword evidence="4" id="KW-0545">Nucleotide biosynthesis</keyword>
<evidence type="ECO:0000256" key="2">
    <source>
        <dbReference type="ARBA" id="ARBA00006576"/>
    </source>
</evidence>
<dbReference type="PANTHER" id="PTHR11086">
    <property type="entry name" value="DEOXYCYTIDYLATE DEAMINASE-RELATED"/>
    <property type="match status" value="1"/>
</dbReference>
<dbReference type="Pfam" id="PF00383">
    <property type="entry name" value="dCMP_cyt_deam_1"/>
    <property type="match status" value="1"/>
</dbReference>
<keyword evidence="14" id="KW-1185">Reference proteome</keyword>
<keyword evidence="5 13" id="KW-0378">Hydrolase</keyword>
<comment type="cofactor">
    <cofactor evidence="1">
        <name>Zn(2+)</name>
        <dbReference type="ChEBI" id="CHEBI:29105"/>
    </cofactor>
</comment>
<evidence type="ECO:0000256" key="1">
    <source>
        <dbReference type="ARBA" id="ARBA00001947"/>
    </source>
</evidence>
<organism evidence="13 14">
    <name type="scientific">Drosophila erecta</name>
    <name type="common">Fruit fly</name>
    <dbReference type="NCBI Taxonomy" id="7220"/>
    <lineage>
        <taxon>Eukaryota</taxon>
        <taxon>Metazoa</taxon>
        <taxon>Ecdysozoa</taxon>
        <taxon>Arthropoda</taxon>
        <taxon>Hexapoda</taxon>
        <taxon>Insecta</taxon>
        <taxon>Pterygota</taxon>
        <taxon>Neoptera</taxon>
        <taxon>Endopterygota</taxon>
        <taxon>Diptera</taxon>
        <taxon>Brachycera</taxon>
        <taxon>Muscomorpha</taxon>
        <taxon>Ephydroidea</taxon>
        <taxon>Drosophilidae</taxon>
        <taxon>Drosophila</taxon>
        <taxon>Sophophora</taxon>
    </lineage>
</organism>
<dbReference type="GO" id="GO:0009165">
    <property type="term" value="P:nucleotide biosynthetic process"/>
    <property type="evidence" value="ECO:0007669"/>
    <property type="project" value="UniProtKB-KW"/>
</dbReference>
<keyword evidence="3" id="KW-0479">Metal-binding</keyword>
<evidence type="ECO:0000256" key="10">
    <source>
        <dbReference type="ARBA" id="ARBA00052978"/>
    </source>
</evidence>
<proteinExistence type="inferred from homology"/>
<evidence type="ECO:0000256" key="6">
    <source>
        <dbReference type="ARBA" id="ARBA00022833"/>
    </source>
</evidence>
<evidence type="ECO:0000256" key="7">
    <source>
        <dbReference type="ARBA" id="ARBA00037036"/>
    </source>
</evidence>
<dbReference type="InterPro" id="IPR015517">
    <property type="entry name" value="dCMP_deaminase-rel"/>
</dbReference>
<evidence type="ECO:0000256" key="11">
    <source>
        <dbReference type="ARBA" id="ARBA00071625"/>
    </source>
</evidence>
<dbReference type="GO" id="GO:0008270">
    <property type="term" value="F:zinc ion binding"/>
    <property type="evidence" value="ECO:0007669"/>
    <property type="project" value="InterPro"/>
</dbReference>
<reference evidence="13 14" key="1">
    <citation type="journal article" date="2007" name="Nature">
        <title>Evolution of genes and genomes on the Drosophila phylogeny.</title>
        <authorList>
            <consortium name="Drosophila 12 Genomes Consortium"/>
            <person name="Clark A.G."/>
            <person name="Eisen M.B."/>
            <person name="Smith D.R."/>
            <person name="Bergman C.M."/>
            <person name="Oliver B."/>
            <person name="Markow T.A."/>
            <person name="Kaufman T.C."/>
            <person name="Kellis M."/>
            <person name="Gelbart W."/>
            <person name="Iyer V.N."/>
            <person name="Pollard D.A."/>
            <person name="Sackton T.B."/>
            <person name="Larracuente A.M."/>
            <person name="Singh N.D."/>
            <person name="Abad J.P."/>
            <person name="Abt D.N."/>
            <person name="Adryan B."/>
            <person name="Aguade M."/>
            <person name="Akashi H."/>
            <person name="Anderson W.W."/>
            <person name="Aquadro C.F."/>
            <person name="Ardell D.H."/>
            <person name="Arguello R."/>
            <person name="Artieri C.G."/>
            <person name="Barbash D.A."/>
            <person name="Barker D."/>
            <person name="Barsanti P."/>
            <person name="Batterham P."/>
            <person name="Batzoglou S."/>
            <person name="Begun D."/>
            <person name="Bhutkar A."/>
            <person name="Blanco E."/>
            <person name="Bosak S.A."/>
            <person name="Bradley R.K."/>
            <person name="Brand A.D."/>
            <person name="Brent M.R."/>
            <person name="Brooks A.N."/>
            <person name="Brown R.H."/>
            <person name="Butlin R.K."/>
            <person name="Caggese C."/>
            <person name="Calvi B.R."/>
            <person name="Bernardo de Carvalho A."/>
            <person name="Caspi A."/>
            <person name="Castrezana S."/>
            <person name="Celniker S.E."/>
            <person name="Chang J.L."/>
            <person name="Chapple C."/>
            <person name="Chatterji S."/>
            <person name="Chinwalla A."/>
            <person name="Civetta A."/>
            <person name="Clifton S.W."/>
            <person name="Comeron J.M."/>
            <person name="Costello J.C."/>
            <person name="Coyne J.A."/>
            <person name="Daub J."/>
            <person name="David R.G."/>
            <person name="Delcher A.L."/>
            <person name="Delehaunty K."/>
            <person name="Do C.B."/>
            <person name="Ebling H."/>
            <person name="Edwards K."/>
            <person name="Eickbush T."/>
            <person name="Evans J.D."/>
            <person name="Filipski A."/>
            <person name="Findeiss S."/>
            <person name="Freyhult E."/>
            <person name="Fulton L."/>
            <person name="Fulton R."/>
            <person name="Garcia A.C."/>
            <person name="Gardiner A."/>
            <person name="Garfield D.A."/>
            <person name="Garvin B.E."/>
            <person name="Gibson G."/>
            <person name="Gilbert D."/>
            <person name="Gnerre S."/>
            <person name="Godfrey J."/>
            <person name="Good R."/>
            <person name="Gotea V."/>
            <person name="Gravely B."/>
            <person name="Greenberg A.J."/>
            <person name="Griffiths-Jones S."/>
            <person name="Gross S."/>
            <person name="Guigo R."/>
            <person name="Gustafson E.A."/>
            <person name="Haerty W."/>
            <person name="Hahn M.W."/>
            <person name="Halligan D.L."/>
            <person name="Halpern A.L."/>
            <person name="Halter G.M."/>
            <person name="Han M.V."/>
            <person name="Heger A."/>
            <person name="Hillier L."/>
            <person name="Hinrichs A.S."/>
            <person name="Holmes I."/>
            <person name="Hoskins R.A."/>
            <person name="Hubisz M.J."/>
            <person name="Hultmark D."/>
            <person name="Huntley M.A."/>
            <person name="Jaffe D.B."/>
            <person name="Jagadeeshan S."/>
            <person name="Jeck W.R."/>
            <person name="Johnson J."/>
            <person name="Jones C.D."/>
            <person name="Jordan W.C."/>
            <person name="Karpen G.H."/>
            <person name="Kataoka E."/>
            <person name="Keightley P.D."/>
            <person name="Kheradpour P."/>
            <person name="Kirkness E.F."/>
            <person name="Koerich L.B."/>
            <person name="Kristiansen K."/>
            <person name="Kudrna D."/>
            <person name="Kulathinal R.J."/>
            <person name="Kumar S."/>
            <person name="Kwok R."/>
            <person name="Lander E."/>
            <person name="Langley C.H."/>
            <person name="Lapoint R."/>
            <person name="Lazzaro B.P."/>
            <person name="Lee S.J."/>
            <person name="Levesque L."/>
            <person name="Li R."/>
            <person name="Lin C.F."/>
            <person name="Lin M.F."/>
            <person name="Lindblad-Toh K."/>
            <person name="Llopart A."/>
            <person name="Long M."/>
            <person name="Low L."/>
            <person name="Lozovsky E."/>
            <person name="Lu J."/>
            <person name="Luo M."/>
            <person name="Machado C.A."/>
            <person name="Makalowski W."/>
            <person name="Marzo M."/>
            <person name="Matsuda M."/>
            <person name="Matzkin L."/>
            <person name="McAllister B."/>
            <person name="McBride C.S."/>
            <person name="McKernan B."/>
            <person name="McKernan K."/>
            <person name="Mendez-Lago M."/>
            <person name="Minx P."/>
            <person name="Mollenhauer M.U."/>
            <person name="Montooth K."/>
            <person name="Mount S.M."/>
            <person name="Mu X."/>
            <person name="Myers E."/>
            <person name="Negre B."/>
            <person name="Newfeld S."/>
            <person name="Nielsen R."/>
            <person name="Noor M.A."/>
            <person name="O'Grady P."/>
            <person name="Pachter L."/>
            <person name="Papaceit M."/>
            <person name="Parisi M.J."/>
            <person name="Parisi M."/>
            <person name="Parts L."/>
            <person name="Pedersen J.S."/>
            <person name="Pesole G."/>
            <person name="Phillippy A.M."/>
            <person name="Ponting C.P."/>
            <person name="Pop M."/>
            <person name="Porcelli D."/>
            <person name="Powell J.R."/>
            <person name="Prohaska S."/>
            <person name="Pruitt K."/>
            <person name="Puig M."/>
            <person name="Quesneville H."/>
            <person name="Ram K.R."/>
            <person name="Rand D."/>
            <person name="Rasmussen M.D."/>
            <person name="Reed L.K."/>
            <person name="Reenan R."/>
            <person name="Reily A."/>
            <person name="Remington K.A."/>
            <person name="Rieger T.T."/>
            <person name="Ritchie M.G."/>
            <person name="Robin C."/>
            <person name="Rogers Y.H."/>
            <person name="Rohde C."/>
            <person name="Rozas J."/>
            <person name="Rubenfield M.J."/>
            <person name="Ruiz A."/>
            <person name="Russo S."/>
            <person name="Salzberg S.L."/>
            <person name="Sanchez-Gracia A."/>
            <person name="Saranga D.J."/>
            <person name="Sato H."/>
            <person name="Schaeffer S.W."/>
            <person name="Schatz M.C."/>
            <person name="Schlenke T."/>
            <person name="Schwartz R."/>
            <person name="Segarra C."/>
            <person name="Singh R.S."/>
            <person name="Sirot L."/>
            <person name="Sirota M."/>
            <person name="Sisneros N.B."/>
            <person name="Smith C.D."/>
            <person name="Smith T.F."/>
            <person name="Spieth J."/>
            <person name="Stage D.E."/>
            <person name="Stark A."/>
            <person name="Stephan W."/>
            <person name="Strausberg R.L."/>
            <person name="Strempel S."/>
            <person name="Sturgill D."/>
            <person name="Sutton G."/>
            <person name="Sutton G.G."/>
            <person name="Tao W."/>
            <person name="Teichmann S."/>
            <person name="Tobari Y.N."/>
            <person name="Tomimura Y."/>
            <person name="Tsolas J.M."/>
            <person name="Valente V.L."/>
            <person name="Venter E."/>
            <person name="Venter J.C."/>
            <person name="Vicario S."/>
            <person name="Vieira F.G."/>
            <person name="Vilella A.J."/>
            <person name="Villasante A."/>
            <person name="Walenz B."/>
            <person name="Wang J."/>
            <person name="Wasserman M."/>
            <person name="Watts T."/>
            <person name="Wilson D."/>
            <person name="Wilson R.K."/>
            <person name="Wing R.A."/>
            <person name="Wolfner M.F."/>
            <person name="Wong A."/>
            <person name="Wong G.K."/>
            <person name="Wu C.I."/>
            <person name="Wu G."/>
            <person name="Yamamoto D."/>
            <person name="Yang H.P."/>
            <person name="Yang S.P."/>
            <person name="Yorke J.A."/>
            <person name="Yoshida K."/>
            <person name="Zdobnov E."/>
            <person name="Zhang P."/>
            <person name="Zhang Y."/>
            <person name="Zimin A.V."/>
            <person name="Baldwin J."/>
            <person name="Abdouelleil A."/>
            <person name="Abdulkadir J."/>
            <person name="Abebe A."/>
            <person name="Abera B."/>
            <person name="Abreu J."/>
            <person name="Acer S.C."/>
            <person name="Aftuck L."/>
            <person name="Alexander A."/>
            <person name="An P."/>
            <person name="Anderson E."/>
            <person name="Anderson S."/>
            <person name="Arachi H."/>
            <person name="Azer M."/>
            <person name="Bachantsang P."/>
            <person name="Barry A."/>
            <person name="Bayul T."/>
            <person name="Berlin A."/>
            <person name="Bessette D."/>
            <person name="Bloom T."/>
            <person name="Blye J."/>
            <person name="Boguslavskiy L."/>
            <person name="Bonnet C."/>
            <person name="Boukhgalter B."/>
            <person name="Bourzgui I."/>
            <person name="Brown A."/>
            <person name="Cahill P."/>
            <person name="Channer S."/>
            <person name="Cheshatsang Y."/>
            <person name="Chuda L."/>
            <person name="Citroen M."/>
            <person name="Collymore A."/>
            <person name="Cooke P."/>
            <person name="Costello M."/>
            <person name="D'Aco K."/>
            <person name="Daza R."/>
            <person name="De Haan G."/>
            <person name="DeGray S."/>
            <person name="DeMaso C."/>
            <person name="Dhargay N."/>
            <person name="Dooley K."/>
            <person name="Dooley E."/>
            <person name="Doricent M."/>
            <person name="Dorje P."/>
            <person name="Dorjee K."/>
            <person name="Dupes A."/>
            <person name="Elong R."/>
            <person name="Falk J."/>
            <person name="Farina A."/>
            <person name="Faro S."/>
            <person name="Ferguson D."/>
            <person name="Fisher S."/>
            <person name="Foley C.D."/>
            <person name="Franke A."/>
            <person name="Friedrich D."/>
            <person name="Gadbois L."/>
            <person name="Gearin G."/>
            <person name="Gearin C.R."/>
            <person name="Giannoukos G."/>
            <person name="Goode T."/>
            <person name="Graham J."/>
            <person name="Grandbois E."/>
            <person name="Grewal S."/>
            <person name="Gyaltsen K."/>
            <person name="Hafez N."/>
            <person name="Hagos B."/>
            <person name="Hall J."/>
            <person name="Henson C."/>
            <person name="Hollinger A."/>
            <person name="Honan T."/>
            <person name="Huard M.D."/>
            <person name="Hughes L."/>
            <person name="Hurhula B."/>
            <person name="Husby M.E."/>
            <person name="Kamat A."/>
            <person name="Kanga B."/>
            <person name="Kashin S."/>
            <person name="Khazanovich D."/>
            <person name="Kisner P."/>
            <person name="Lance K."/>
            <person name="Lara M."/>
            <person name="Lee W."/>
            <person name="Lennon N."/>
            <person name="Letendre F."/>
            <person name="LeVine R."/>
            <person name="Lipovsky A."/>
            <person name="Liu X."/>
            <person name="Liu J."/>
            <person name="Liu S."/>
            <person name="Lokyitsang T."/>
            <person name="Lokyitsang Y."/>
            <person name="Lubonja R."/>
            <person name="Lui A."/>
            <person name="MacDonald P."/>
            <person name="Magnisalis V."/>
            <person name="Maru K."/>
            <person name="Matthews C."/>
            <person name="McCusker W."/>
            <person name="McDonough S."/>
            <person name="Mehta T."/>
            <person name="Meldrim J."/>
            <person name="Meneus L."/>
            <person name="Mihai O."/>
            <person name="Mihalev A."/>
            <person name="Mihova T."/>
            <person name="Mittelman R."/>
            <person name="Mlenga V."/>
            <person name="Montmayeur A."/>
            <person name="Mulrain L."/>
            <person name="Navidi A."/>
            <person name="Naylor J."/>
            <person name="Negash T."/>
            <person name="Nguyen T."/>
            <person name="Nguyen N."/>
            <person name="Nicol R."/>
            <person name="Norbu C."/>
            <person name="Norbu N."/>
            <person name="Novod N."/>
            <person name="O'Neill B."/>
            <person name="Osman S."/>
            <person name="Markiewicz E."/>
            <person name="Oyono O.L."/>
            <person name="Patti C."/>
            <person name="Phunkhang P."/>
            <person name="Pierre F."/>
            <person name="Priest M."/>
            <person name="Raghuraman S."/>
            <person name="Rege F."/>
            <person name="Reyes R."/>
            <person name="Rise C."/>
            <person name="Rogov P."/>
            <person name="Ross K."/>
            <person name="Ryan E."/>
            <person name="Settipalli S."/>
            <person name="Shea T."/>
            <person name="Sherpa N."/>
            <person name="Shi L."/>
            <person name="Shih D."/>
            <person name="Sparrow T."/>
            <person name="Spaulding J."/>
            <person name="Stalker J."/>
            <person name="Stange-Thomann N."/>
            <person name="Stavropoulos S."/>
            <person name="Stone C."/>
            <person name="Strader C."/>
            <person name="Tesfaye S."/>
            <person name="Thomson T."/>
            <person name="Thoulutsang Y."/>
            <person name="Thoulutsang D."/>
            <person name="Topham K."/>
            <person name="Topping I."/>
            <person name="Tsamla T."/>
            <person name="Vassiliev H."/>
            <person name="Vo A."/>
            <person name="Wangchuk T."/>
            <person name="Wangdi T."/>
            <person name="Weiand M."/>
            <person name="Wilkinson J."/>
            <person name="Wilson A."/>
            <person name="Yadav S."/>
            <person name="Young G."/>
            <person name="Yu Q."/>
            <person name="Zembek L."/>
            <person name="Zhong D."/>
            <person name="Zimmer A."/>
            <person name="Zwirko Z."/>
            <person name="Jaffe D.B."/>
            <person name="Alvarez P."/>
            <person name="Brockman W."/>
            <person name="Butler J."/>
            <person name="Chin C."/>
            <person name="Gnerre S."/>
            <person name="Grabherr M."/>
            <person name="Kleber M."/>
            <person name="Mauceli E."/>
            <person name="MacCallum I."/>
        </authorList>
    </citation>
    <scope>NUCLEOTIDE SEQUENCE [LARGE SCALE GENOMIC DNA]</scope>
    <source>
        <strain evidence="13 14">TSC#14021-0224.01</strain>
    </source>
</reference>
<dbReference type="CDD" id="cd01286">
    <property type="entry name" value="deoxycytidylate_deaminase"/>
    <property type="match status" value="1"/>
</dbReference>
<protein>
    <recommendedName>
        <fullName evidence="11">Probable deoxycytidylate deaminase</fullName>
        <ecNumber evidence="8">3.5.4.12</ecNumber>
    </recommendedName>
    <alternativeName>
        <fullName evidence="9">dCMP deaminase</fullName>
    </alternativeName>
</protein>
<dbReference type="OrthoDB" id="6710946at2759"/>
<dbReference type="PANTHER" id="PTHR11086:SF18">
    <property type="entry name" value="DEOXYCYTIDYLATE DEAMINASE"/>
    <property type="match status" value="1"/>
</dbReference>
<evidence type="ECO:0000313" key="14">
    <source>
        <dbReference type="Proteomes" id="UP000008711"/>
    </source>
</evidence>
<evidence type="ECO:0000256" key="8">
    <source>
        <dbReference type="ARBA" id="ARBA00038938"/>
    </source>
</evidence>
<comment type="catalytic activity">
    <reaction evidence="10">
        <text>dCMP + H2O + H(+) = dUMP + NH4(+)</text>
        <dbReference type="Rhea" id="RHEA:22924"/>
        <dbReference type="ChEBI" id="CHEBI:15377"/>
        <dbReference type="ChEBI" id="CHEBI:15378"/>
        <dbReference type="ChEBI" id="CHEBI:28938"/>
        <dbReference type="ChEBI" id="CHEBI:57566"/>
        <dbReference type="ChEBI" id="CHEBI:246422"/>
        <dbReference type="EC" id="3.5.4.12"/>
    </reaction>
</comment>
<evidence type="ECO:0000259" key="12">
    <source>
        <dbReference type="PROSITE" id="PS51747"/>
    </source>
</evidence>
<dbReference type="Proteomes" id="UP000008711">
    <property type="component" value="Unassembled WGS sequence"/>
</dbReference>
<dbReference type="eggNOG" id="KOG3127">
    <property type="taxonomic scope" value="Eukaryota"/>
</dbReference>
<dbReference type="GO" id="GO:0005737">
    <property type="term" value="C:cytoplasm"/>
    <property type="evidence" value="ECO:0007669"/>
    <property type="project" value="TreeGrafter"/>
</dbReference>
<accession>B3NE55</accession>
<dbReference type="AlphaFoldDB" id="B3NE55"/>
<evidence type="ECO:0000313" key="13">
    <source>
        <dbReference type="EMBL" id="EDV52479.2"/>
    </source>
</evidence>
<dbReference type="InterPro" id="IPR002125">
    <property type="entry name" value="CMP_dCMP_dom"/>
</dbReference>
<dbReference type="EMBL" id="CH954178">
    <property type="protein sequence ID" value="EDV52479.2"/>
    <property type="molecule type" value="Genomic_DNA"/>
</dbReference>
<dbReference type="InterPro" id="IPR035105">
    <property type="entry name" value="Deoxycytidylate_deaminase_dom"/>
</dbReference>
<feature type="domain" description="CMP/dCMP-type deaminase" evidence="12">
    <location>
        <begin position="56"/>
        <end position="193"/>
    </location>
</feature>
<name>B3NE55_DROER</name>